<organism evidence="9 10">
    <name type="scientific">Nitrospira defluvii</name>
    <dbReference type="NCBI Taxonomy" id="330214"/>
    <lineage>
        <taxon>Bacteria</taxon>
        <taxon>Pseudomonadati</taxon>
        <taxon>Nitrospirota</taxon>
        <taxon>Nitrospiria</taxon>
        <taxon>Nitrospirales</taxon>
        <taxon>Nitrospiraceae</taxon>
        <taxon>Nitrospira</taxon>
    </lineage>
</organism>
<dbReference type="InterPro" id="IPR029060">
    <property type="entry name" value="PIN-like_dom_sf"/>
</dbReference>
<comment type="similarity">
    <text evidence="7">Belongs to the PINc/VapC protein family.</text>
</comment>
<evidence type="ECO:0000256" key="1">
    <source>
        <dbReference type="ARBA" id="ARBA00001946"/>
    </source>
</evidence>
<feature type="domain" description="PIN" evidence="8">
    <location>
        <begin position="2"/>
        <end position="108"/>
    </location>
</feature>
<dbReference type="InterPro" id="IPR050556">
    <property type="entry name" value="Type_II_TA_system_RNase"/>
</dbReference>
<dbReference type="EMBL" id="CAJNBJ010000017">
    <property type="protein sequence ID" value="CAE6775155.1"/>
    <property type="molecule type" value="Genomic_DNA"/>
</dbReference>
<evidence type="ECO:0000256" key="5">
    <source>
        <dbReference type="ARBA" id="ARBA00022801"/>
    </source>
</evidence>
<evidence type="ECO:0000313" key="10">
    <source>
        <dbReference type="Proteomes" id="UP000675880"/>
    </source>
</evidence>
<name>A0ABN7LZI5_9BACT</name>
<comment type="cofactor">
    <cofactor evidence="1">
        <name>Mg(2+)</name>
        <dbReference type="ChEBI" id="CHEBI:18420"/>
    </cofactor>
</comment>
<accession>A0ABN7LZI5</accession>
<keyword evidence="3" id="KW-0540">Nuclease</keyword>
<evidence type="ECO:0000256" key="6">
    <source>
        <dbReference type="ARBA" id="ARBA00022842"/>
    </source>
</evidence>
<evidence type="ECO:0000313" key="9">
    <source>
        <dbReference type="EMBL" id="CAE6775155.1"/>
    </source>
</evidence>
<evidence type="ECO:0000256" key="7">
    <source>
        <dbReference type="ARBA" id="ARBA00038093"/>
    </source>
</evidence>
<keyword evidence="5" id="KW-0378">Hydrolase</keyword>
<dbReference type="SUPFAM" id="SSF88723">
    <property type="entry name" value="PIN domain-like"/>
    <property type="match status" value="1"/>
</dbReference>
<keyword evidence="6" id="KW-0460">Magnesium</keyword>
<keyword evidence="4" id="KW-0479">Metal-binding</keyword>
<reference evidence="9 10" key="1">
    <citation type="submission" date="2021-02" db="EMBL/GenBank/DDBJ databases">
        <authorList>
            <person name="Han P."/>
        </authorList>
    </citation>
    <scope>NUCLEOTIDE SEQUENCE [LARGE SCALE GENOMIC DNA]</scope>
    <source>
        <strain evidence="9">Candidatus Nitrospira sp. ZN2</strain>
    </source>
</reference>
<dbReference type="Proteomes" id="UP000675880">
    <property type="component" value="Unassembled WGS sequence"/>
</dbReference>
<dbReference type="Gene3D" id="3.40.50.1010">
    <property type="entry name" value="5'-nuclease"/>
    <property type="match status" value="1"/>
</dbReference>
<protein>
    <recommendedName>
        <fullName evidence="8">PIN domain-containing protein</fullName>
    </recommendedName>
</protein>
<dbReference type="PANTHER" id="PTHR33653">
    <property type="entry name" value="RIBONUCLEASE VAPC2"/>
    <property type="match status" value="1"/>
</dbReference>
<evidence type="ECO:0000256" key="3">
    <source>
        <dbReference type="ARBA" id="ARBA00022722"/>
    </source>
</evidence>
<evidence type="ECO:0000256" key="2">
    <source>
        <dbReference type="ARBA" id="ARBA00022649"/>
    </source>
</evidence>
<gene>
    <name evidence="9" type="ORF">NSPZN2_40482</name>
</gene>
<proteinExistence type="inferred from homology"/>
<evidence type="ECO:0000259" key="8">
    <source>
        <dbReference type="Pfam" id="PF01850"/>
    </source>
</evidence>
<dbReference type="RefSeq" id="WP_213043288.1">
    <property type="nucleotide sequence ID" value="NZ_CAJNBJ010000017.1"/>
</dbReference>
<dbReference type="InterPro" id="IPR002716">
    <property type="entry name" value="PIN_dom"/>
</dbReference>
<dbReference type="PANTHER" id="PTHR33653:SF1">
    <property type="entry name" value="RIBONUCLEASE VAPC2"/>
    <property type="match status" value="1"/>
</dbReference>
<keyword evidence="2" id="KW-1277">Toxin-antitoxin system</keyword>
<evidence type="ECO:0000256" key="4">
    <source>
        <dbReference type="ARBA" id="ARBA00022723"/>
    </source>
</evidence>
<comment type="caution">
    <text evidence="9">The sequence shown here is derived from an EMBL/GenBank/DDBJ whole genome shotgun (WGS) entry which is preliminary data.</text>
</comment>
<dbReference type="Pfam" id="PF01850">
    <property type="entry name" value="PIN"/>
    <property type="match status" value="1"/>
</dbReference>
<keyword evidence="10" id="KW-1185">Reference proteome</keyword>
<sequence>MYLVDTSVWIHALRPTGNAEIQARLKPLIVNGQTTVAEWILLELVTGLVKSEQPSSLLKWFSPVPRLSLNPEWWDTVWDLAGRLRRHGVSPSAADCLIATIAMKHQVTFTAIPTSRR</sequence>